<dbReference type="OrthoDB" id="125189at2759"/>
<dbReference type="Proteomes" id="UP000028582">
    <property type="component" value="Unassembled WGS sequence"/>
</dbReference>
<sequence length="183" mass="20332">MGGGMCMINSAFKELVQMQVGDWETVCSTQQTPTKSRVGGPVPHRVHELVQVDEWRDGNNGQGRKRCQRTCKVCSKLKRSDGPKGGETSYYCRACKLPTSSKKPLAARVYLCNKIKHKVDGRELSCYDIWHTSWRNGTNIPPSVKNNRIRARTPGSSTGAGGSTDGSDVNRQHKKHQRVETTS</sequence>
<feature type="compositionally biased region" description="Polar residues" evidence="1">
    <location>
        <begin position="137"/>
        <end position="146"/>
    </location>
</feature>
<organism evidence="2 3">
    <name type="scientific">Phytophthora nicotianae P1976</name>
    <dbReference type="NCBI Taxonomy" id="1317066"/>
    <lineage>
        <taxon>Eukaryota</taxon>
        <taxon>Sar</taxon>
        <taxon>Stramenopiles</taxon>
        <taxon>Oomycota</taxon>
        <taxon>Peronosporomycetes</taxon>
        <taxon>Peronosporales</taxon>
        <taxon>Peronosporaceae</taxon>
        <taxon>Phytophthora</taxon>
    </lineage>
</organism>
<feature type="region of interest" description="Disordered" evidence="1">
    <location>
        <begin position="137"/>
        <end position="183"/>
    </location>
</feature>
<accession>A0A081AZZ5</accession>
<evidence type="ECO:0000313" key="2">
    <source>
        <dbReference type="EMBL" id="ETO84456.1"/>
    </source>
</evidence>
<reference evidence="2 3" key="1">
    <citation type="submission" date="2013-11" db="EMBL/GenBank/DDBJ databases">
        <title>The Genome Sequence of Phytophthora parasitica P1976.</title>
        <authorList>
            <consortium name="The Broad Institute Genomics Platform"/>
            <person name="Russ C."/>
            <person name="Tyler B."/>
            <person name="Panabieres F."/>
            <person name="Shan W."/>
            <person name="Tripathy S."/>
            <person name="Grunwald N."/>
            <person name="Machado M."/>
            <person name="Johnson C.S."/>
            <person name="Walker B."/>
            <person name="Young S."/>
            <person name="Zeng Q."/>
            <person name="Gargeya S."/>
            <person name="Fitzgerald M."/>
            <person name="Haas B."/>
            <person name="Abouelleil A."/>
            <person name="Allen A.W."/>
            <person name="Alvarado L."/>
            <person name="Arachchi H.M."/>
            <person name="Berlin A.M."/>
            <person name="Chapman S.B."/>
            <person name="Gainer-Dewar J."/>
            <person name="Goldberg J."/>
            <person name="Griggs A."/>
            <person name="Gujja S."/>
            <person name="Hansen M."/>
            <person name="Howarth C."/>
            <person name="Imamovic A."/>
            <person name="Ireland A."/>
            <person name="Larimer J."/>
            <person name="McCowan C."/>
            <person name="Murphy C."/>
            <person name="Pearson M."/>
            <person name="Poon T.W."/>
            <person name="Priest M."/>
            <person name="Roberts A."/>
            <person name="Saif S."/>
            <person name="Shea T."/>
            <person name="Sisk P."/>
            <person name="Sykes S."/>
            <person name="Wortman J."/>
            <person name="Nusbaum C."/>
            <person name="Birren B."/>
        </authorList>
    </citation>
    <scope>NUCLEOTIDE SEQUENCE [LARGE SCALE GENOMIC DNA]</scope>
    <source>
        <strain evidence="2 3">P1976</strain>
    </source>
</reference>
<dbReference type="EMBL" id="ANJA01000307">
    <property type="protein sequence ID" value="ETO84456.1"/>
    <property type="molecule type" value="Genomic_DNA"/>
</dbReference>
<protein>
    <recommendedName>
        <fullName evidence="4">PiggyBac transposable element-derived protein 4 C-terminal zinc-ribbon domain-containing protein</fullName>
    </recommendedName>
</protein>
<evidence type="ECO:0000256" key="1">
    <source>
        <dbReference type="SAM" id="MobiDB-lite"/>
    </source>
</evidence>
<name>A0A081AZZ5_PHYNI</name>
<evidence type="ECO:0000313" key="3">
    <source>
        <dbReference type="Proteomes" id="UP000028582"/>
    </source>
</evidence>
<dbReference type="AlphaFoldDB" id="A0A081AZZ5"/>
<proteinExistence type="predicted"/>
<evidence type="ECO:0008006" key="4">
    <source>
        <dbReference type="Google" id="ProtNLM"/>
    </source>
</evidence>
<gene>
    <name evidence="2" type="ORF">F444_01646</name>
</gene>
<comment type="caution">
    <text evidence="2">The sequence shown here is derived from an EMBL/GenBank/DDBJ whole genome shotgun (WGS) entry which is preliminary data.</text>
</comment>